<dbReference type="EMBL" id="JAIWYP010000005">
    <property type="protein sequence ID" value="KAH3826133.1"/>
    <property type="molecule type" value="Genomic_DNA"/>
</dbReference>
<evidence type="ECO:0000256" key="2">
    <source>
        <dbReference type="SAM" id="Phobius"/>
    </source>
</evidence>
<feature type="transmembrane region" description="Helical" evidence="2">
    <location>
        <begin position="407"/>
        <end position="429"/>
    </location>
</feature>
<organism evidence="4 5">
    <name type="scientific">Dreissena polymorpha</name>
    <name type="common">Zebra mussel</name>
    <name type="synonym">Mytilus polymorpha</name>
    <dbReference type="NCBI Taxonomy" id="45954"/>
    <lineage>
        <taxon>Eukaryota</taxon>
        <taxon>Metazoa</taxon>
        <taxon>Spiralia</taxon>
        <taxon>Lophotrochozoa</taxon>
        <taxon>Mollusca</taxon>
        <taxon>Bivalvia</taxon>
        <taxon>Autobranchia</taxon>
        <taxon>Heteroconchia</taxon>
        <taxon>Euheterodonta</taxon>
        <taxon>Imparidentia</taxon>
        <taxon>Neoheterodontei</taxon>
        <taxon>Myida</taxon>
        <taxon>Dreissenoidea</taxon>
        <taxon>Dreissenidae</taxon>
        <taxon>Dreissena</taxon>
    </lineage>
</organism>
<dbReference type="InterPro" id="IPR016187">
    <property type="entry name" value="CTDL_fold"/>
</dbReference>
<reference evidence="4" key="1">
    <citation type="journal article" date="2019" name="bioRxiv">
        <title>The Genome of the Zebra Mussel, Dreissena polymorpha: A Resource for Invasive Species Research.</title>
        <authorList>
            <person name="McCartney M.A."/>
            <person name="Auch B."/>
            <person name="Kono T."/>
            <person name="Mallez S."/>
            <person name="Zhang Y."/>
            <person name="Obille A."/>
            <person name="Becker A."/>
            <person name="Abrahante J.E."/>
            <person name="Garbe J."/>
            <person name="Badalamenti J.P."/>
            <person name="Herman A."/>
            <person name="Mangelson H."/>
            <person name="Liachko I."/>
            <person name="Sullivan S."/>
            <person name="Sone E.D."/>
            <person name="Koren S."/>
            <person name="Silverstein K.A.T."/>
            <person name="Beckman K.B."/>
            <person name="Gohl D.M."/>
        </authorList>
    </citation>
    <scope>NUCLEOTIDE SEQUENCE</scope>
    <source>
        <strain evidence="4">Duluth1</strain>
        <tissue evidence="4">Whole animal</tissue>
    </source>
</reference>
<name>A0A9D4H030_DREPO</name>
<sequence>MEFKQAYAILIVGVVCLSGTLCQVQFRLSRDQLAWPDAATACAGVDGRLAILDNLELQTLFNTQMTSAVGEAVWVGRYVAYSSIVSVDGCYRNQSLGNRITRNIVDNHLVTCLKECQNSSFIGMQGQLCFCLDAVPSTAGAAVPGGNCRTTCPGEPPSATVTVMSQCGNPNPLINTVSVYRRVDPKEIRLDRNQPNQGECVAFNSMTVNWVTRDCNIPSPFACLSTQCQGQFPMCALESSNPNTWFGARTLCETYGYLATVNLTTSAIFKDNVVLNDPHFWTGMFRKEAIVWDYDENPRHLERSDRCFAVARRPDGAWDWMLDYCKRPLRFACVQDTKTTTTTQPPATTVTMPPRPTAPPVITTTTRPTTTPRLPVTQTTTTEAQKTWPTVDPNALPINVNGGRSSMGLGFLTYICMNLGVILGTALFII</sequence>
<dbReference type="CDD" id="cd00037">
    <property type="entry name" value="CLECT"/>
    <property type="match status" value="1"/>
</dbReference>
<evidence type="ECO:0000256" key="1">
    <source>
        <dbReference type="SAM" id="MobiDB-lite"/>
    </source>
</evidence>
<feature type="region of interest" description="Disordered" evidence="1">
    <location>
        <begin position="340"/>
        <end position="384"/>
    </location>
</feature>
<evidence type="ECO:0000313" key="5">
    <source>
        <dbReference type="Proteomes" id="UP000828390"/>
    </source>
</evidence>
<feature type="domain" description="WSC" evidence="3">
    <location>
        <begin position="84"/>
        <end position="183"/>
    </location>
</feature>
<dbReference type="InterPro" id="IPR002889">
    <property type="entry name" value="WSC_carb-bd"/>
</dbReference>
<feature type="compositionally biased region" description="Low complexity" evidence="1">
    <location>
        <begin position="360"/>
        <end position="384"/>
    </location>
</feature>
<comment type="caution">
    <text evidence="4">The sequence shown here is derived from an EMBL/GenBank/DDBJ whole genome shotgun (WGS) entry which is preliminary data.</text>
</comment>
<dbReference type="PROSITE" id="PS51212">
    <property type="entry name" value="WSC"/>
    <property type="match status" value="1"/>
</dbReference>
<reference evidence="4" key="2">
    <citation type="submission" date="2020-11" db="EMBL/GenBank/DDBJ databases">
        <authorList>
            <person name="McCartney M.A."/>
            <person name="Auch B."/>
            <person name="Kono T."/>
            <person name="Mallez S."/>
            <person name="Becker A."/>
            <person name="Gohl D.M."/>
            <person name="Silverstein K.A.T."/>
            <person name="Koren S."/>
            <person name="Bechman K.B."/>
            <person name="Herman A."/>
            <person name="Abrahante J.E."/>
            <person name="Garbe J."/>
        </authorList>
    </citation>
    <scope>NUCLEOTIDE SEQUENCE</scope>
    <source>
        <strain evidence="4">Duluth1</strain>
        <tissue evidence="4">Whole animal</tissue>
    </source>
</reference>
<dbReference type="AlphaFoldDB" id="A0A9D4H030"/>
<feature type="compositionally biased region" description="Low complexity" evidence="1">
    <location>
        <begin position="340"/>
        <end position="352"/>
    </location>
</feature>
<dbReference type="Proteomes" id="UP000828390">
    <property type="component" value="Unassembled WGS sequence"/>
</dbReference>
<keyword evidence="2" id="KW-0812">Transmembrane</keyword>
<evidence type="ECO:0000259" key="3">
    <source>
        <dbReference type="PROSITE" id="PS51212"/>
    </source>
</evidence>
<keyword evidence="5" id="KW-1185">Reference proteome</keyword>
<protein>
    <recommendedName>
        <fullName evidence="3">WSC domain-containing protein</fullName>
    </recommendedName>
</protein>
<gene>
    <name evidence="4" type="ORF">DPMN_128026</name>
</gene>
<keyword evidence="2" id="KW-0472">Membrane</keyword>
<evidence type="ECO:0000313" key="4">
    <source>
        <dbReference type="EMBL" id="KAH3826133.1"/>
    </source>
</evidence>
<dbReference type="Gene3D" id="3.10.100.10">
    <property type="entry name" value="Mannose-Binding Protein A, subunit A"/>
    <property type="match status" value="1"/>
</dbReference>
<accession>A0A9D4H030</accession>
<proteinExistence type="predicted"/>
<dbReference type="SUPFAM" id="SSF56436">
    <property type="entry name" value="C-type lectin-like"/>
    <property type="match status" value="2"/>
</dbReference>
<keyword evidence="2" id="KW-1133">Transmembrane helix</keyword>
<dbReference type="InterPro" id="IPR016186">
    <property type="entry name" value="C-type_lectin-like/link_sf"/>
</dbReference>